<dbReference type="InParanoid" id="A0A0L0HMZ5"/>
<feature type="compositionally biased region" description="Low complexity" evidence="2">
    <location>
        <begin position="338"/>
        <end position="354"/>
    </location>
</feature>
<organism evidence="4 5">
    <name type="scientific">Spizellomyces punctatus (strain DAOM BR117)</name>
    <dbReference type="NCBI Taxonomy" id="645134"/>
    <lineage>
        <taxon>Eukaryota</taxon>
        <taxon>Fungi</taxon>
        <taxon>Fungi incertae sedis</taxon>
        <taxon>Chytridiomycota</taxon>
        <taxon>Chytridiomycota incertae sedis</taxon>
        <taxon>Chytridiomycetes</taxon>
        <taxon>Spizellomycetales</taxon>
        <taxon>Spizellomycetaceae</taxon>
        <taxon>Spizellomyces</taxon>
    </lineage>
</organism>
<feature type="compositionally biased region" description="Low complexity" evidence="2">
    <location>
        <begin position="312"/>
        <end position="328"/>
    </location>
</feature>
<keyword evidence="5" id="KW-1185">Reference proteome</keyword>
<dbReference type="Proteomes" id="UP000053201">
    <property type="component" value="Unassembled WGS sequence"/>
</dbReference>
<evidence type="ECO:0000256" key="2">
    <source>
        <dbReference type="SAM" id="MobiDB-lite"/>
    </source>
</evidence>
<feature type="compositionally biased region" description="Basic and acidic residues" evidence="2">
    <location>
        <begin position="445"/>
        <end position="454"/>
    </location>
</feature>
<dbReference type="OMA" id="EISHWRT"/>
<accession>A0A0L0HMZ5</accession>
<protein>
    <recommendedName>
        <fullName evidence="3">At4g15545-like C-terminal domain-containing protein</fullName>
    </recommendedName>
</protein>
<dbReference type="EMBL" id="KQ257453">
    <property type="protein sequence ID" value="KND02438.1"/>
    <property type="molecule type" value="Genomic_DNA"/>
</dbReference>
<gene>
    <name evidence="4" type="ORF">SPPG_09068</name>
</gene>
<dbReference type="VEuPathDB" id="FungiDB:SPPG_09068"/>
<dbReference type="InterPro" id="IPR058936">
    <property type="entry name" value="At4g15545-like"/>
</dbReference>
<evidence type="ECO:0000256" key="1">
    <source>
        <dbReference type="SAM" id="Coils"/>
    </source>
</evidence>
<feature type="compositionally biased region" description="Basic and acidic residues" evidence="2">
    <location>
        <begin position="272"/>
        <end position="298"/>
    </location>
</feature>
<evidence type="ECO:0000259" key="3">
    <source>
        <dbReference type="Pfam" id="PF25972"/>
    </source>
</evidence>
<keyword evidence="1" id="KW-0175">Coiled coil</keyword>
<dbReference type="PANTHER" id="PTHR47383:SF8">
    <property type="entry name" value="OS01G0768300 PROTEIN"/>
    <property type="match status" value="1"/>
</dbReference>
<proteinExistence type="predicted"/>
<reference evidence="4 5" key="1">
    <citation type="submission" date="2009-08" db="EMBL/GenBank/DDBJ databases">
        <title>The Genome Sequence of Spizellomyces punctatus strain DAOM BR117.</title>
        <authorList>
            <consortium name="The Broad Institute Genome Sequencing Platform"/>
            <person name="Russ C."/>
            <person name="Cuomo C."/>
            <person name="Shea T."/>
            <person name="Young S.K."/>
            <person name="Zeng Q."/>
            <person name="Koehrsen M."/>
            <person name="Haas B."/>
            <person name="Borodovsky M."/>
            <person name="Guigo R."/>
            <person name="Alvarado L."/>
            <person name="Berlin A."/>
            <person name="Bochicchio J."/>
            <person name="Borenstein D."/>
            <person name="Chapman S."/>
            <person name="Chen Z."/>
            <person name="Engels R."/>
            <person name="Freedman E."/>
            <person name="Gellesch M."/>
            <person name="Goldberg J."/>
            <person name="Griggs A."/>
            <person name="Gujja S."/>
            <person name="Heiman D."/>
            <person name="Hepburn T."/>
            <person name="Howarth C."/>
            <person name="Jen D."/>
            <person name="Larson L."/>
            <person name="Lewis B."/>
            <person name="Mehta T."/>
            <person name="Park D."/>
            <person name="Pearson M."/>
            <person name="Roberts A."/>
            <person name="Saif S."/>
            <person name="Shenoy N."/>
            <person name="Sisk P."/>
            <person name="Stolte C."/>
            <person name="Sykes S."/>
            <person name="Thomson T."/>
            <person name="Walk T."/>
            <person name="White J."/>
            <person name="Yandava C."/>
            <person name="Burger G."/>
            <person name="Gray M.W."/>
            <person name="Holland P.W.H."/>
            <person name="King N."/>
            <person name="Lang F.B.F."/>
            <person name="Roger A.J."/>
            <person name="Ruiz-Trillo I."/>
            <person name="Lander E."/>
            <person name="Nusbaum C."/>
        </authorList>
    </citation>
    <scope>NUCLEOTIDE SEQUENCE [LARGE SCALE GENOMIC DNA]</scope>
    <source>
        <strain evidence="4 5">DAOM BR117</strain>
    </source>
</reference>
<dbReference type="eggNOG" id="ENOG502SDU7">
    <property type="taxonomic scope" value="Eukaryota"/>
</dbReference>
<name>A0A0L0HMZ5_SPIPD</name>
<feature type="coiled-coil region" evidence="1">
    <location>
        <begin position="69"/>
        <end position="110"/>
    </location>
</feature>
<dbReference type="PANTHER" id="PTHR47383">
    <property type="entry name" value="OS03G0659800 PROTEIN"/>
    <property type="match status" value="1"/>
</dbReference>
<feature type="region of interest" description="Disordered" evidence="2">
    <location>
        <begin position="1"/>
        <end position="37"/>
    </location>
</feature>
<feature type="domain" description="At4g15545-like C-terminal" evidence="3">
    <location>
        <begin position="367"/>
        <end position="425"/>
    </location>
</feature>
<feature type="compositionally biased region" description="Polar residues" evidence="2">
    <location>
        <begin position="1"/>
        <end position="14"/>
    </location>
</feature>
<feature type="region of interest" description="Disordered" evidence="2">
    <location>
        <begin position="245"/>
        <end position="358"/>
    </location>
</feature>
<feature type="region of interest" description="Disordered" evidence="2">
    <location>
        <begin position="432"/>
        <end position="454"/>
    </location>
</feature>
<dbReference type="AlphaFoldDB" id="A0A0L0HMZ5"/>
<sequence length="454" mass="49414">MATPVRSHSPTRNLGSAFELSKGGDRGGGAKSLGVRPGADVELEKQLKTGLDLIQDAFDRRTSGLSNEVARWKELASNQRQQIMSLEAEISQLNRRVSDLERTVAAQQTEKKSLLASKNVLLDRYTTLKKNAAQLESFRKSIVSMVEYGPATNGINDLDRSFVDNPSTEDSHMGNNVTAGSSGMGGFLPNLPEDVIKEAALELHDSETGTSFLDDKTMRSFDLQGNQSLDFSMSSNPNQSLLSRLHAQPQTARRPGSGQSQQSSRVQLNDWRNVDTQRKAFEDRKSMDKLRLSLRDDATPTPTSARLKLQGSNELNSESSPNLSTNTLDSNRGGFNAPQGSQTPTPQQSSNLTSVFPNANTAPATASIDAPILYKQIRDSLTPSEFEDFAANVALFNAAQQTADQTVRNIGKIVKDRGLFVQMRSLIYTALEESGKGQTVSGEATGKDGEISRK</sequence>
<dbReference type="GeneID" id="27692193"/>
<dbReference type="Pfam" id="PF25972">
    <property type="entry name" value="At4g15545_C"/>
    <property type="match status" value="1"/>
</dbReference>
<evidence type="ECO:0000313" key="4">
    <source>
        <dbReference type="EMBL" id="KND02438.1"/>
    </source>
</evidence>
<dbReference type="OrthoDB" id="5600217at2759"/>
<dbReference type="InterPro" id="IPR058935">
    <property type="entry name" value="At4g15545-like_C"/>
</dbReference>
<evidence type="ECO:0000313" key="5">
    <source>
        <dbReference type="Proteomes" id="UP000053201"/>
    </source>
</evidence>
<dbReference type="RefSeq" id="XP_016610477.1">
    <property type="nucleotide sequence ID" value="XM_016757222.1"/>
</dbReference>